<comment type="catalytic activity">
    <reaction evidence="10">
        <text>resolvin D1 + NAD(+) = 8-oxoresolvin D1 + NADH + H(+)</text>
        <dbReference type="Rhea" id="RHEA:50124"/>
        <dbReference type="ChEBI" id="CHEBI:15378"/>
        <dbReference type="ChEBI" id="CHEBI:57540"/>
        <dbReference type="ChEBI" id="CHEBI:57945"/>
        <dbReference type="ChEBI" id="CHEBI:132079"/>
        <dbReference type="ChEBI" id="CHEBI:132080"/>
    </reaction>
    <physiologicalReaction direction="left-to-right" evidence="10">
        <dbReference type="Rhea" id="RHEA:50125"/>
    </physiologicalReaction>
</comment>
<comment type="catalytic activity">
    <reaction evidence="13">
        <text>(11R)-hydroxy-(5Z,8Z,12E,14Z)-eicosatetraenoate + NAD(+) = 11-oxo-(5Z,8Z,12E,14Z)-eicosatetraenoate + NADH + H(+)</text>
        <dbReference type="Rhea" id="RHEA:48640"/>
        <dbReference type="ChEBI" id="CHEBI:15378"/>
        <dbReference type="ChEBI" id="CHEBI:57540"/>
        <dbReference type="ChEBI" id="CHEBI:57945"/>
        <dbReference type="ChEBI" id="CHEBI:78836"/>
        <dbReference type="ChEBI" id="CHEBI:90697"/>
    </reaction>
    <physiologicalReaction direction="left-to-right" evidence="13">
        <dbReference type="Rhea" id="RHEA:48641"/>
    </physiologicalReaction>
</comment>
<dbReference type="RefSeq" id="XP_014679877.1">
    <property type="nucleotide sequence ID" value="XM_014824391.1"/>
</dbReference>
<dbReference type="Pfam" id="PF00106">
    <property type="entry name" value="adh_short"/>
    <property type="match status" value="1"/>
</dbReference>
<evidence type="ECO:0000256" key="5">
    <source>
        <dbReference type="ARBA" id="ARBA00040276"/>
    </source>
</evidence>
<evidence type="ECO:0000256" key="19">
    <source>
        <dbReference type="ARBA" id="ARBA00048921"/>
    </source>
</evidence>
<sequence>MKVEGKVAMVTGGARGIGKAICAGLLEEGAKGVCIVDNRTAEGQGTASELCAKHGENRAIYVNTDVTADDQFEAAFVKTKDQYGRLDIVINNAAIVDLVNYRRMVDVNLTAVITGTMLALKYMGKCHGFDGGIVVNVSSIGGLAAIANLLFRF</sequence>
<evidence type="ECO:0000256" key="14">
    <source>
        <dbReference type="ARBA" id="ARBA00048170"/>
    </source>
</evidence>
<comment type="catalytic activity">
    <reaction evidence="16">
        <text>lipoxin A4 + NAD(+) = 15-oxo-(5S,6R)-dihydroxy-(7E,9E,11Z,13E)-eicosatetraenoate + NADH + H(+)</text>
        <dbReference type="Rhea" id="RHEA:41572"/>
        <dbReference type="ChEBI" id="CHEBI:15378"/>
        <dbReference type="ChEBI" id="CHEBI:57540"/>
        <dbReference type="ChEBI" id="CHEBI:57945"/>
        <dbReference type="ChEBI" id="CHEBI:67026"/>
        <dbReference type="ChEBI" id="CHEBI:78311"/>
    </reaction>
    <physiologicalReaction direction="left-to-right" evidence="16">
        <dbReference type="Rhea" id="RHEA:41573"/>
    </physiologicalReaction>
</comment>
<feature type="transmembrane region" description="Helical" evidence="22">
    <location>
        <begin position="129"/>
        <end position="151"/>
    </location>
</feature>
<evidence type="ECO:0000256" key="11">
    <source>
        <dbReference type="ARBA" id="ARBA00048008"/>
    </source>
</evidence>
<dbReference type="PANTHER" id="PTHR44229">
    <property type="entry name" value="15-HYDROXYPROSTAGLANDIN DEHYDROGENASE [NAD(+)]"/>
    <property type="match status" value="1"/>
</dbReference>
<comment type="catalytic activity">
    <reaction evidence="9">
        <text>prostaglandin E1 + NAD(+) = 15-oxoprostaglandin E1 + NADH + H(+)</text>
        <dbReference type="Rhea" id="RHEA:16477"/>
        <dbReference type="ChEBI" id="CHEBI:15378"/>
        <dbReference type="ChEBI" id="CHEBI:57397"/>
        <dbReference type="ChEBI" id="CHEBI:57401"/>
        <dbReference type="ChEBI" id="CHEBI:57540"/>
        <dbReference type="ChEBI" id="CHEBI:57945"/>
    </reaction>
    <physiologicalReaction direction="left-to-right" evidence="9">
        <dbReference type="Rhea" id="RHEA:16478"/>
    </physiologicalReaction>
</comment>
<dbReference type="Proteomes" id="UP000695022">
    <property type="component" value="Unplaced"/>
</dbReference>
<evidence type="ECO:0000256" key="17">
    <source>
        <dbReference type="ARBA" id="ARBA00048611"/>
    </source>
</evidence>
<evidence type="ECO:0000256" key="6">
    <source>
        <dbReference type="ARBA" id="ARBA00041812"/>
    </source>
</evidence>
<keyword evidence="23" id="KW-1185">Reference proteome</keyword>
<dbReference type="InterPro" id="IPR036291">
    <property type="entry name" value="NAD(P)-bd_dom_sf"/>
</dbReference>
<comment type="catalytic activity">
    <reaction evidence="12">
        <text>15-oxo-(5S,6R)-dihydroxy-(7E,9E,11Z)-eicosatrienoate + NADH + H(+) = (5S,6R,15S)-trihydroxy-(7E,9E,11Z)-eicosatrienoate + NAD(+)</text>
        <dbReference type="Rhea" id="RHEA:41596"/>
        <dbReference type="ChEBI" id="CHEBI:15378"/>
        <dbReference type="ChEBI" id="CHEBI:57540"/>
        <dbReference type="ChEBI" id="CHEBI:57945"/>
        <dbReference type="ChEBI" id="CHEBI:78325"/>
        <dbReference type="ChEBI" id="CHEBI:78329"/>
    </reaction>
    <physiologicalReaction direction="left-to-right" evidence="12">
        <dbReference type="Rhea" id="RHEA:41597"/>
    </physiologicalReaction>
</comment>
<dbReference type="SUPFAM" id="SSF51735">
    <property type="entry name" value="NAD(P)-binding Rossmann-fold domains"/>
    <property type="match status" value="1"/>
</dbReference>
<evidence type="ECO:0000256" key="3">
    <source>
        <dbReference type="ARBA" id="ARBA00038968"/>
    </source>
</evidence>
<evidence type="ECO:0000256" key="10">
    <source>
        <dbReference type="ARBA" id="ARBA00047672"/>
    </source>
</evidence>
<comment type="catalytic activity">
    <reaction evidence="15">
        <text>resolvin D2 + NAD(+) = 7-oxoresolvin D2 + NADH + H(+)</text>
        <dbReference type="Rhea" id="RHEA:53584"/>
        <dbReference type="ChEBI" id="CHEBI:15378"/>
        <dbReference type="ChEBI" id="CHEBI:57540"/>
        <dbReference type="ChEBI" id="CHEBI:57945"/>
        <dbReference type="ChEBI" id="CHEBI:133367"/>
        <dbReference type="ChEBI" id="CHEBI:137497"/>
    </reaction>
    <physiologicalReaction direction="left-to-right" evidence="15">
        <dbReference type="Rhea" id="RHEA:53585"/>
    </physiologicalReaction>
</comment>
<organism evidence="23 24">
    <name type="scientific">Priapulus caudatus</name>
    <name type="common">Priapulid worm</name>
    <dbReference type="NCBI Taxonomy" id="37621"/>
    <lineage>
        <taxon>Eukaryota</taxon>
        <taxon>Metazoa</taxon>
        <taxon>Ecdysozoa</taxon>
        <taxon>Scalidophora</taxon>
        <taxon>Priapulida</taxon>
        <taxon>Priapulimorpha</taxon>
        <taxon>Priapulimorphida</taxon>
        <taxon>Priapulidae</taxon>
        <taxon>Priapulus</taxon>
    </lineage>
</organism>
<evidence type="ECO:0000256" key="15">
    <source>
        <dbReference type="ARBA" id="ARBA00048393"/>
    </source>
</evidence>
<evidence type="ECO:0000256" key="20">
    <source>
        <dbReference type="ARBA" id="ARBA00049151"/>
    </source>
</evidence>
<keyword evidence="22" id="KW-1133">Transmembrane helix</keyword>
<evidence type="ECO:0000256" key="22">
    <source>
        <dbReference type="SAM" id="Phobius"/>
    </source>
</evidence>
<comment type="catalytic activity">
    <reaction evidence="17">
        <text>prostaglandin A1 + NAD(+) = 15-oxo-prostaglandin A1 + NADH + H(+)</text>
        <dbReference type="Rhea" id="RHEA:41263"/>
        <dbReference type="ChEBI" id="CHEBI:15378"/>
        <dbReference type="ChEBI" id="CHEBI:57398"/>
        <dbReference type="ChEBI" id="CHEBI:57540"/>
        <dbReference type="ChEBI" id="CHEBI:57945"/>
        <dbReference type="ChEBI" id="CHEBI:85072"/>
    </reaction>
    <physiologicalReaction direction="left-to-right" evidence="17">
        <dbReference type="Rhea" id="RHEA:41264"/>
    </physiologicalReaction>
</comment>
<evidence type="ECO:0000256" key="18">
    <source>
        <dbReference type="ARBA" id="ARBA00048739"/>
    </source>
</evidence>
<dbReference type="Gene3D" id="3.40.50.720">
    <property type="entry name" value="NAD(P)-binding Rossmann-like Domain"/>
    <property type="match status" value="1"/>
</dbReference>
<comment type="catalytic activity">
    <reaction evidence="21">
        <text>resolvin E1 + NAD(+) = 18-oxo-resolvin E1 + NADH + H(+)</text>
        <dbReference type="Rhea" id="RHEA:49244"/>
        <dbReference type="ChEBI" id="CHEBI:15378"/>
        <dbReference type="ChEBI" id="CHEBI:57540"/>
        <dbReference type="ChEBI" id="CHEBI:57945"/>
        <dbReference type="ChEBI" id="CHEBI:91000"/>
        <dbReference type="ChEBI" id="CHEBI:91001"/>
    </reaction>
    <physiologicalReaction direction="left-to-right" evidence="21">
        <dbReference type="Rhea" id="RHEA:49245"/>
    </physiologicalReaction>
</comment>
<evidence type="ECO:0000256" key="1">
    <source>
        <dbReference type="ARBA" id="ARBA00006484"/>
    </source>
</evidence>
<protein>
    <recommendedName>
        <fullName evidence="5">15-hydroxyprostaglandin dehydrogenase [NAD(+)]</fullName>
        <ecNumber evidence="3">1.1.1.141</ecNumber>
        <ecNumber evidence="4">1.1.1.232</ecNumber>
    </recommendedName>
    <alternativeName>
        <fullName evidence="7">Eicosanoid/docosanoid dehydrogenase [NAD(+)]</fullName>
    </alternativeName>
    <alternativeName>
        <fullName evidence="6">Prostaglandin dehydrogenase 1</fullName>
    </alternativeName>
</protein>
<comment type="catalytic activity">
    <reaction evidence="20">
        <text>(15S)-hydroxy-(5Z,8Z,11Z,13E)-eicosatetraenoate + NAD(+) = 15-oxo-(5Z,8Z,11Z,13E)-eicosatetraenoate + NADH + H(+)</text>
        <dbReference type="Rhea" id="RHEA:23260"/>
        <dbReference type="ChEBI" id="CHEBI:15378"/>
        <dbReference type="ChEBI" id="CHEBI:57409"/>
        <dbReference type="ChEBI" id="CHEBI:57410"/>
        <dbReference type="ChEBI" id="CHEBI:57540"/>
        <dbReference type="ChEBI" id="CHEBI:57945"/>
        <dbReference type="EC" id="1.1.1.232"/>
    </reaction>
    <physiologicalReaction direction="left-to-right" evidence="20">
        <dbReference type="Rhea" id="RHEA:23261"/>
    </physiologicalReaction>
</comment>
<gene>
    <name evidence="24" type="primary">LOC106819808</name>
</gene>
<dbReference type="EC" id="1.1.1.232" evidence="4"/>
<evidence type="ECO:0000313" key="24">
    <source>
        <dbReference type="RefSeq" id="XP_014679877.1"/>
    </source>
</evidence>
<dbReference type="EC" id="1.1.1.141" evidence="3"/>
<dbReference type="PRINTS" id="PR00081">
    <property type="entry name" value="GDHRDH"/>
</dbReference>
<reference evidence="24" key="1">
    <citation type="submission" date="2025-08" db="UniProtKB">
        <authorList>
            <consortium name="RefSeq"/>
        </authorList>
    </citation>
    <scope>IDENTIFICATION</scope>
</reference>
<evidence type="ECO:0000256" key="7">
    <source>
        <dbReference type="ARBA" id="ARBA00042026"/>
    </source>
</evidence>
<proteinExistence type="inferred from homology"/>
<comment type="function">
    <text evidence="8">Catalyzes the NAD-dependent dehydrogenation (oxidation) of a broad array of hydroxylated polyunsaturated fatty acids (mainly eicosanoids and docosanoids, including prostaglandins, lipoxins and resolvins), yielding their corresponding keto (oxo) metabolites. Decreases the levels of the pro-proliferative prostaglandins such as prostaglandin E2 (whose activity is increased in cancer because of an increase in the expression of cyclooxygenase 2) and generates oxo-fatty acid products that can profoundly influence cell function by abrogating pro-inflammatory cytokine expression. Converts resolvins E1, D1 and D2 to their oxo products, which represents a mode of resolvin inactivation. Resolvin E1 plays important roles during the resolution phase of acute inflammation, while resolvins D1 and D2 have a unique role in obesity-induced adipose inflammation.</text>
</comment>
<dbReference type="InterPro" id="IPR002347">
    <property type="entry name" value="SDR_fam"/>
</dbReference>
<dbReference type="GeneID" id="106819808"/>
<dbReference type="PANTHER" id="PTHR44229:SF4">
    <property type="entry name" value="15-HYDROXYPROSTAGLANDIN DEHYDROGENASE [NAD(+)]"/>
    <property type="match status" value="1"/>
</dbReference>
<evidence type="ECO:0000256" key="16">
    <source>
        <dbReference type="ARBA" id="ARBA00048535"/>
    </source>
</evidence>
<comment type="catalytic activity">
    <reaction evidence="19">
        <text>resolvin D2 + NAD(+) = 16-oxoresolvin D2 + NADH + H(+)</text>
        <dbReference type="Rhea" id="RHEA:53588"/>
        <dbReference type="ChEBI" id="CHEBI:15378"/>
        <dbReference type="ChEBI" id="CHEBI:57540"/>
        <dbReference type="ChEBI" id="CHEBI:57945"/>
        <dbReference type="ChEBI" id="CHEBI:133367"/>
        <dbReference type="ChEBI" id="CHEBI:137498"/>
    </reaction>
    <physiologicalReaction direction="left-to-right" evidence="19">
        <dbReference type="Rhea" id="RHEA:53589"/>
    </physiologicalReaction>
</comment>
<comment type="catalytic activity">
    <reaction evidence="11">
        <text>14-hydroxy-(4Z,7Z,10Z,12E,16Z,19Z)-docosahexaenoate + NAD(+) = 14-oxo-(4Z,7Z,10Z,12E,16Z,19Z)-docosahexaenoate + NADH + H(+)</text>
        <dbReference type="Rhea" id="RHEA:48952"/>
        <dbReference type="ChEBI" id="CHEBI:15378"/>
        <dbReference type="ChEBI" id="CHEBI:57540"/>
        <dbReference type="ChEBI" id="CHEBI:57945"/>
        <dbReference type="ChEBI" id="CHEBI:90866"/>
        <dbReference type="ChEBI" id="CHEBI:90867"/>
    </reaction>
    <physiologicalReaction direction="left-to-right" evidence="11">
        <dbReference type="Rhea" id="RHEA:48953"/>
    </physiologicalReaction>
</comment>
<evidence type="ECO:0000256" key="12">
    <source>
        <dbReference type="ARBA" id="ARBA00048140"/>
    </source>
</evidence>
<evidence type="ECO:0000256" key="13">
    <source>
        <dbReference type="ARBA" id="ARBA00048144"/>
    </source>
</evidence>
<evidence type="ECO:0000256" key="4">
    <source>
        <dbReference type="ARBA" id="ARBA00039060"/>
    </source>
</evidence>
<evidence type="ECO:0000256" key="9">
    <source>
        <dbReference type="ARBA" id="ARBA00047325"/>
    </source>
</evidence>
<name>A0ABM1F606_PRICU</name>
<evidence type="ECO:0000313" key="23">
    <source>
        <dbReference type="Proteomes" id="UP000695022"/>
    </source>
</evidence>
<accession>A0ABM1F606</accession>
<comment type="catalytic activity">
    <reaction evidence="18">
        <text>prostaglandin E2 + NAD(+) = 15-oxoprostaglandin E2 + NADH + H(+)</text>
        <dbReference type="Rhea" id="RHEA:11876"/>
        <dbReference type="ChEBI" id="CHEBI:15378"/>
        <dbReference type="ChEBI" id="CHEBI:57400"/>
        <dbReference type="ChEBI" id="CHEBI:57540"/>
        <dbReference type="ChEBI" id="CHEBI:57945"/>
        <dbReference type="ChEBI" id="CHEBI:606564"/>
        <dbReference type="EC" id="1.1.1.141"/>
    </reaction>
    <physiologicalReaction direction="left-to-right" evidence="18">
        <dbReference type="Rhea" id="RHEA:11877"/>
    </physiologicalReaction>
</comment>
<comment type="catalytic activity">
    <reaction evidence="14">
        <text>resolvin D1 + NAD(+) = 17-oxoresolvin D1 + NADH + H(+)</text>
        <dbReference type="Rhea" id="RHEA:50128"/>
        <dbReference type="ChEBI" id="CHEBI:15378"/>
        <dbReference type="ChEBI" id="CHEBI:57540"/>
        <dbReference type="ChEBI" id="CHEBI:57945"/>
        <dbReference type="ChEBI" id="CHEBI:132079"/>
        <dbReference type="ChEBI" id="CHEBI:132081"/>
    </reaction>
    <physiologicalReaction direction="left-to-right" evidence="14">
        <dbReference type="Rhea" id="RHEA:50129"/>
    </physiologicalReaction>
</comment>
<keyword evidence="2" id="KW-0560">Oxidoreductase</keyword>
<evidence type="ECO:0000256" key="21">
    <source>
        <dbReference type="ARBA" id="ARBA00049188"/>
    </source>
</evidence>
<comment type="similarity">
    <text evidence="1">Belongs to the short-chain dehydrogenases/reductases (SDR) family.</text>
</comment>
<keyword evidence="22" id="KW-0812">Transmembrane</keyword>
<evidence type="ECO:0000256" key="8">
    <source>
        <dbReference type="ARBA" id="ARBA00045705"/>
    </source>
</evidence>
<evidence type="ECO:0000256" key="2">
    <source>
        <dbReference type="ARBA" id="ARBA00023002"/>
    </source>
</evidence>
<keyword evidence="22" id="KW-0472">Membrane</keyword>